<keyword evidence="2" id="KW-1185">Reference proteome</keyword>
<gene>
    <name evidence="1" type="ORF">ACFQ1E_16930</name>
</gene>
<comment type="caution">
    <text evidence="1">The sequence shown here is derived from an EMBL/GenBank/DDBJ whole genome shotgun (WGS) entry which is preliminary data.</text>
</comment>
<dbReference type="RefSeq" id="WP_264945842.1">
    <property type="nucleotide sequence ID" value="NZ_JAPDRA010000010.1"/>
</dbReference>
<dbReference type="Pfam" id="PF18856">
    <property type="entry name" value="baeRF_family12"/>
    <property type="match status" value="1"/>
</dbReference>
<dbReference type="EMBL" id="JBHTJG010000010">
    <property type="protein sequence ID" value="MFD0948030.1"/>
    <property type="molecule type" value="Genomic_DNA"/>
</dbReference>
<organism evidence="1 2">
    <name type="scientific">Sphingomonas canadensis</name>
    <dbReference type="NCBI Taxonomy" id="1219257"/>
    <lineage>
        <taxon>Bacteria</taxon>
        <taxon>Pseudomonadati</taxon>
        <taxon>Pseudomonadota</taxon>
        <taxon>Alphaproteobacteria</taxon>
        <taxon>Sphingomonadales</taxon>
        <taxon>Sphingomonadaceae</taxon>
        <taxon>Sphingomonas</taxon>
    </lineage>
</organism>
<proteinExistence type="predicted"/>
<evidence type="ECO:0000313" key="2">
    <source>
        <dbReference type="Proteomes" id="UP001596977"/>
    </source>
</evidence>
<evidence type="ECO:0000313" key="1">
    <source>
        <dbReference type="EMBL" id="MFD0948030.1"/>
    </source>
</evidence>
<name>A0ABW3HC99_9SPHN</name>
<protein>
    <submittedName>
        <fullName evidence="1">Host attachment family protein</fullName>
    </submittedName>
</protein>
<accession>A0ABW3HC99</accession>
<dbReference type="Proteomes" id="UP001596977">
    <property type="component" value="Unassembled WGS sequence"/>
</dbReference>
<reference evidence="2" key="1">
    <citation type="journal article" date="2019" name="Int. J. Syst. Evol. Microbiol.">
        <title>The Global Catalogue of Microorganisms (GCM) 10K type strain sequencing project: providing services to taxonomists for standard genome sequencing and annotation.</title>
        <authorList>
            <consortium name="The Broad Institute Genomics Platform"/>
            <consortium name="The Broad Institute Genome Sequencing Center for Infectious Disease"/>
            <person name="Wu L."/>
            <person name="Ma J."/>
        </authorList>
    </citation>
    <scope>NUCLEOTIDE SEQUENCE [LARGE SCALE GENOMIC DNA]</scope>
    <source>
        <strain evidence="2">CCUG 62982</strain>
    </source>
</reference>
<sequence length="151" mass="16613">MELPHDTAIVIADGRKLLFLRNAGDARYPDLRLELKRDAGENPPTHEQATDLAGRAMGTRVAGGQWGSGTIEPADYHQIAEDRFAAEAAAMLNAGALAGEFERLVVVAPPETLGELRRHYDRHLTERLASEIAKDLTRHTIPEIEKLLLAE</sequence>
<dbReference type="InterPro" id="IPR041374">
    <property type="entry name" value="BaeRF_family12"/>
</dbReference>